<dbReference type="InterPro" id="IPR023346">
    <property type="entry name" value="Lysozyme-like_dom_sf"/>
</dbReference>
<dbReference type="AlphaFoldDB" id="A0A6A4KIY1"/>
<dbReference type="EMBL" id="WIXP02000002">
    <property type="protein sequence ID" value="KAF6214929.1"/>
    <property type="molecule type" value="Genomic_DNA"/>
</dbReference>
<dbReference type="Proteomes" id="UP000466442">
    <property type="component" value="Unassembled WGS sequence"/>
</dbReference>
<reference evidence="1" key="1">
    <citation type="journal article" date="2021" name="Mol. Ecol. Resour.">
        <title>Apolygus lucorum genome provides insights into omnivorousness and mesophyll feeding.</title>
        <authorList>
            <person name="Liu Y."/>
            <person name="Liu H."/>
            <person name="Wang H."/>
            <person name="Huang T."/>
            <person name="Liu B."/>
            <person name="Yang B."/>
            <person name="Yin L."/>
            <person name="Li B."/>
            <person name="Zhang Y."/>
            <person name="Zhang S."/>
            <person name="Jiang F."/>
            <person name="Zhang X."/>
            <person name="Ren Y."/>
            <person name="Wang B."/>
            <person name="Wang S."/>
            <person name="Lu Y."/>
            <person name="Wu K."/>
            <person name="Fan W."/>
            <person name="Wang G."/>
        </authorList>
    </citation>
    <scope>NUCLEOTIDE SEQUENCE</scope>
    <source>
        <strain evidence="1">12Hb</strain>
    </source>
</reference>
<organism evidence="1 2">
    <name type="scientific">Apolygus lucorum</name>
    <name type="common">Small green plant bug</name>
    <name type="synonym">Lygocoris lucorum</name>
    <dbReference type="NCBI Taxonomy" id="248454"/>
    <lineage>
        <taxon>Eukaryota</taxon>
        <taxon>Metazoa</taxon>
        <taxon>Ecdysozoa</taxon>
        <taxon>Arthropoda</taxon>
        <taxon>Hexapoda</taxon>
        <taxon>Insecta</taxon>
        <taxon>Pterygota</taxon>
        <taxon>Neoptera</taxon>
        <taxon>Paraneoptera</taxon>
        <taxon>Hemiptera</taxon>
        <taxon>Heteroptera</taxon>
        <taxon>Panheteroptera</taxon>
        <taxon>Cimicomorpha</taxon>
        <taxon>Miridae</taxon>
        <taxon>Mirini</taxon>
        <taxon>Apolygus</taxon>
    </lineage>
</organism>
<evidence type="ECO:0000313" key="2">
    <source>
        <dbReference type="Proteomes" id="UP000466442"/>
    </source>
</evidence>
<evidence type="ECO:0000313" key="1">
    <source>
        <dbReference type="EMBL" id="KAF6214929.1"/>
    </source>
</evidence>
<protein>
    <recommendedName>
        <fullName evidence="3">Lysozyme</fullName>
    </recommendedName>
</protein>
<keyword evidence="2" id="KW-1185">Reference proteome</keyword>
<dbReference type="OrthoDB" id="6692707at2759"/>
<comment type="caution">
    <text evidence="1">The sequence shown here is derived from an EMBL/GenBank/DDBJ whole genome shotgun (WGS) entry which is preliminary data.</text>
</comment>
<dbReference type="SUPFAM" id="SSF53955">
    <property type="entry name" value="Lysozyme-like"/>
    <property type="match status" value="1"/>
</dbReference>
<gene>
    <name evidence="1" type="ORF">GE061_009674</name>
</gene>
<proteinExistence type="predicted"/>
<sequence>MNRTWIWVYVVAIAVVADAKSFEPIELAQKLHSINVSDWDIPSLVCLAHNASLLNTVHQSVVHFRATRRIITFYGIFGIPEVWLGSCGLKPKDLLDDDVDDDVKCVVEKLSDRKYSKLNRTNSLGALTPHDVDLNECFNWWEHLPRDVFSTDKSIAATQCQNSATLQTVQKTDANQHSSSQRKFHSPATISCQCDSKGVLFDISLIILDIFLVFLCGLLWASFMKWKPPRGDSVRFI</sequence>
<accession>A0A6A4KIY1</accession>
<name>A0A6A4KIY1_APOLU</name>
<evidence type="ECO:0008006" key="3">
    <source>
        <dbReference type="Google" id="ProtNLM"/>
    </source>
</evidence>
<dbReference type="Gene3D" id="1.10.530.10">
    <property type="match status" value="1"/>
</dbReference>